<evidence type="ECO:0000256" key="1">
    <source>
        <dbReference type="SAM" id="MobiDB-lite"/>
    </source>
</evidence>
<protein>
    <submittedName>
        <fullName evidence="2">Uncharacterized protein</fullName>
    </submittedName>
</protein>
<proteinExistence type="predicted"/>
<evidence type="ECO:0000313" key="2">
    <source>
        <dbReference type="EMBL" id="QHU34337.1"/>
    </source>
</evidence>
<name>A0A6C0LUP6_9ZZZZ</name>
<accession>A0A6C0LUP6</accession>
<feature type="region of interest" description="Disordered" evidence="1">
    <location>
        <begin position="188"/>
        <end position="237"/>
    </location>
</feature>
<dbReference type="AlphaFoldDB" id="A0A6C0LUP6"/>
<feature type="compositionally biased region" description="Basic residues" evidence="1">
    <location>
        <begin position="198"/>
        <end position="237"/>
    </location>
</feature>
<organism evidence="2">
    <name type="scientific">viral metagenome</name>
    <dbReference type="NCBI Taxonomy" id="1070528"/>
    <lineage>
        <taxon>unclassified sequences</taxon>
        <taxon>metagenomes</taxon>
        <taxon>organismal metagenomes</taxon>
    </lineage>
</organism>
<dbReference type="EMBL" id="MN740569">
    <property type="protein sequence ID" value="QHU34337.1"/>
    <property type="molecule type" value="Genomic_DNA"/>
</dbReference>
<sequence length="237" mass="28124">MSYILNYFHPTIETNLEKIPTIPLDSFKINNTSIDKIAYLKNVPMTQKNVKTLLTKETTFSKFNIRELAENYEKTTIIKKDDDFSEENIQMIIDILFPQGKKVILNKNNYIVLNATWDKYLNLQKGYSKSDREKSNRDGNVYDLTIKIIFKKKEDFTASDRRELNCDERFVQIQADIRDIFQKKEEPEIPIAKPVSGGKKRKRTKRTKRLRHTKSKSRKGSRKKNKTRRKKRLTKRK</sequence>
<reference evidence="2" key="1">
    <citation type="journal article" date="2020" name="Nature">
        <title>Giant virus diversity and host interactions through global metagenomics.</title>
        <authorList>
            <person name="Schulz F."/>
            <person name="Roux S."/>
            <person name="Paez-Espino D."/>
            <person name="Jungbluth S."/>
            <person name="Walsh D.A."/>
            <person name="Denef V.J."/>
            <person name="McMahon K.D."/>
            <person name="Konstantinidis K.T."/>
            <person name="Eloe-Fadrosh E.A."/>
            <person name="Kyrpides N.C."/>
            <person name="Woyke T."/>
        </authorList>
    </citation>
    <scope>NUCLEOTIDE SEQUENCE</scope>
    <source>
        <strain evidence="2">GVMAG-S-1016713-123</strain>
    </source>
</reference>